<reference evidence="9" key="1">
    <citation type="submission" date="2020-11" db="EMBL/GenBank/DDBJ databases">
        <authorList>
            <person name="Tran Van P."/>
        </authorList>
    </citation>
    <scope>NUCLEOTIDE SEQUENCE</scope>
</reference>
<name>A0A7R8WGJ9_9CRUS</name>
<dbReference type="AlphaFoldDB" id="A0A7R8WGJ9"/>
<evidence type="ECO:0000256" key="2">
    <source>
        <dbReference type="ARBA" id="ARBA00004325"/>
    </source>
</evidence>
<evidence type="ECO:0000256" key="5">
    <source>
        <dbReference type="ARBA" id="ARBA00022703"/>
    </source>
</evidence>
<dbReference type="InterPro" id="IPR010548">
    <property type="entry name" value="BNIP3"/>
</dbReference>
<dbReference type="EMBL" id="OB662402">
    <property type="protein sequence ID" value="CAD7230001.1"/>
    <property type="molecule type" value="Genomic_DNA"/>
</dbReference>
<comment type="similarity">
    <text evidence="3">Belongs to the NIP3 family.</text>
</comment>
<keyword evidence="8" id="KW-0472">Membrane</keyword>
<dbReference type="GO" id="GO:0043065">
    <property type="term" value="P:positive regulation of apoptotic process"/>
    <property type="evidence" value="ECO:0007669"/>
    <property type="project" value="InterPro"/>
</dbReference>
<evidence type="ECO:0000256" key="1">
    <source>
        <dbReference type="ARBA" id="ARBA00004167"/>
    </source>
</evidence>
<dbReference type="GO" id="GO:0042802">
    <property type="term" value="F:identical protein binding"/>
    <property type="evidence" value="ECO:0007669"/>
    <property type="project" value="UniProtKB-ARBA"/>
</dbReference>
<comment type="subcellular location">
    <subcellularLocation>
        <location evidence="1">Membrane</location>
        <topology evidence="1">Single-pass membrane protein</topology>
    </subcellularLocation>
    <subcellularLocation>
        <location evidence="2">Mitochondrion membrane</location>
    </subcellularLocation>
</comment>
<dbReference type="GO" id="GO:0006915">
    <property type="term" value="P:apoptotic process"/>
    <property type="evidence" value="ECO:0007669"/>
    <property type="project" value="UniProtKB-KW"/>
</dbReference>
<sequence length="99" mass="10760">MIFRYFTGGSDAIPRPPTNLNKLKLAGRVGVLSSQLLPAFNAWAQLEFNEAIDIRVVVSHRHPLSLRTAKLGGQGLFSKNVLYSVLLSNVLSLLIGATV</sequence>
<evidence type="ECO:0000256" key="4">
    <source>
        <dbReference type="ARBA" id="ARBA00022692"/>
    </source>
</evidence>
<evidence type="ECO:0000256" key="8">
    <source>
        <dbReference type="ARBA" id="ARBA00023136"/>
    </source>
</evidence>
<proteinExistence type="inferred from homology"/>
<evidence type="ECO:0000256" key="7">
    <source>
        <dbReference type="ARBA" id="ARBA00023128"/>
    </source>
</evidence>
<evidence type="ECO:0000313" key="9">
    <source>
        <dbReference type="EMBL" id="CAD7230001.1"/>
    </source>
</evidence>
<accession>A0A7R8WGJ9</accession>
<organism evidence="9">
    <name type="scientific">Cyprideis torosa</name>
    <dbReference type="NCBI Taxonomy" id="163714"/>
    <lineage>
        <taxon>Eukaryota</taxon>
        <taxon>Metazoa</taxon>
        <taxon>Ecdysozoa</taxon>
        <taxon>Arthropoda</taxon>
        <taxon>Crustacea</taxon>
        <taxon>Oligostraca</taxon>
        <taxon>Ostracoda</taxon>
        <taxon>Podocopa</taxon>
        <taxon>Podocopida</taxon>
        <taxon>Cytherocopina</taxon>
        <taxon>Cytheroidea</taxon>
        <taxon>Cytherideidae</taxon>
        <taxon>Cyprideis</taxon>
    </lineage>
</organism>
<keyword evidence="6" id="KW-1133">Transmembrane helix</keyword>
<dbReference type="Pfam" id="PF06553">
    <property type="entry name" value="BNIP3"/>
    <property type="match status" value="1"/>
</dbReference>
<evidence type="ECO:0000256" key="3">
    <source>
        <dbReference type="ARBA" id="ARBA00007710"/>
    </source>
</evidence>
<keyword evidence="7" id="KW-0496">Mitochondrion</keyword>
<evidence type="ECO:0000256" key="6">
    <source>
        <dbReference type="ARBA" id="ARBA00022989"/>
    </source>
</evidence>
<keyword evidence="5" id="KW-0053">Apoptosis</keyword>
<keyword evidence="4" id="KW-0812">Transmembrane</keyword>
<gene>
    <name evidence="9" type="ORF">CTOB1V02_LOCUS7865</name>
</gene>
<dbReference type="GO" id="GO:0031966">
    <property type="term" value="C:mitochondrial membrane"/>
    <property type="evidence" value="ECO:0007669"/>
    <property type="project" value="UniProtKB-SubCell"/>
</dbReference>
<feature type="non-terminal residue" evidence="9">
    <location>
        <position position="1"/>
    </location>
</feature>
<protein>
    <submittedName>
        <fullName evidence="9">Uncharacterized protein</fullName>
    </submittedName>
</protein>